<dbReference type="Proteomes" id="UP001172102">
    <property type="component" value="Unassembled WGS sequence"/>
</dbReference>
<dbReference type="PANTHER" id="PTHR23501">
    <property type="entry name" value="MAJOR FACILITATOR SUPERFAMILY"/>
    <property type="match status" value="1"/>
</dbReference>
<dbReference type="AlphaFoldDB" id="A0AA40DP92"/>
<dbReference type="PANTHER" id="PTHR23501:SF199">
    <property type="entry name" value="MFS EFFLUX TRANSPORTER INPD-RELATED"/>
    <property type="match status" value="1"/>
</dbReference>
<keyword evidence="7" id="KW-1185">Reference proteome</keyword>
<organism evidence="6 7">
    <name type="scientific">Lasiosphaeris hirsuta</name>
    <dbReference type="NCBI Taxonomy" id="260670"/>
    <lineage>
        <taxon>Eukaryota</taxon>
        <taxon>Fungi</taxon>
        <taxon>Dikarya</taxon>
        <taxon>Ascomycota</taxon>
        <taxon>Pezizomycotina</taxon>
        <taxon>Sordariomycetes</taxon>
        <taxon>Sordariomycetidae</taxon>
        <taxon>Sordariales</taxon>
        <taxon>Lasiosphaeriaceae</taxon>
        <taxon>Lasiosphaeris</taxon>
    </lineage>
</organism>
<accession>A0AA40DP92</accession>
<gene>
    <name evidence="6" type="ORF">B0H67DRAFT_686282</name>
</gene>
<comment type="subcellular location">
    <subcellularLocation>
        <location evidence="1">Membrane</location>
        <topology evidence="1">Multi-pass membrane protein</topology>
    </subcellularLocation>
</comment>
<evidence type="ECO:0000256" key="3">
    <source>
        <dbReference type="ARBA" id="ARBA00022989"/>
    </source>
</evidence>
<name>A0AA40DP92_9PEZI</name>
<reference evidence="6" key="1">
    <citation type="submission" date="2023-06" db="EMBL/GenBank/DDBJ databases">
        <title>Genome-scale phylogeny and comparative genomics of the fungal order Sordariales.</title>
        <authorList>
            <consortium name="Lawrence Berkeley National Laboratory"/>
            <person name="Hensen N."/>
            <person name="Bonometti L."/>
            <person name="Westerberg I."/>
            <person name="Brannstrom I.O."/>
            <person name="Guillou S."/>
            <person name="Cros-Aarteil S."/>
            <person name="Calhoun S."/>
            <person name="Haridas S."/>
            <person name="Kuo A."/>
            <person name="Mondo S."/>
            <person name="Pangilinan J."/>
            <person name="Riley R."/>
            <person name="Labutti K."/>
            <person name="Andreopoulos B."/>
            <person name="Lipzen A."/>
            <person name="Chen C."/>
            <person name="Yanf M."/>
            <person name="Daum C."/>
            <person name="Ng V."/>
            <person name="Clum A."/>
            <person name="Steindorff A."/>
            <person name="Ohm R."/>
            <person name="Martin F."/>
            <person name="Silar P."/>
            <person name="Natvig D."/>
            <person name="Lalanne C."/>
            <person name="Gautier V."/>
            <person name="Ament-Velasquez S.L."/>
            <person name="Kruys A."/>
            <person name="Hutchinson M.I."/>
            <person name="Powell A.J."/>
            <person name="Barry K."/>
            <person name="Miller A.N."/>
            <person name="Grigoriev I.V."/>
            <person name="Debuchy R."/>
            <person name="Gladieux P."/>
            <person name="Thoren M.H."/>
            <person name="Johannesson H."/>
        </authorList>
    </citation>
    <scope>NUCLEOTIDE SEQUENCE</scope>
    <source>
        <strain evidence="6">SMH4607-1</strain>
    </source>
</reference>
<feature type="transmembrane region" description="Helical" evidence="5">
    <location>
        <begin position="24"/>
        <end position="44"/>
    </location>
</feature>
<keyword evidence="2 5" id="KW-0812">Transmembrane</keyword>
<evidence type="ECO:0000256" key="2">
    <source>
        <dbReference type="ARBA" id="ARBA00022692"/>
    </source>
</evidence>
<dbReference type="EMBL" id="JAUKUA010000006">
    <property type="protein sequence ID" value="KAK0708142.1"/>
    <property type="molecule type" value="Genomic_DNA"/>
</dbReference>
<dbReference type="GO" id="GO:0005886">
    <property type="term" value="C:plasma membrane"/>
    <property type="evidence" value="ECO:0007669"/>
    <property type="project" value="TreeGrafter"/>
</dbReference>
<keyword evidence="4 5" id="KW-0472">Membrane</keyword>
<evidence type="ECO:0000256" key="1">
    <source>
        <dbReference type="ARBA" id="ARBA00004141"/>
    </source>
</evidence>
<evidence type="ECO:0000313" key="6">
    <source>
        <dbReference type="EMBL" id="KAK0708142.1"/>
    </source>
</evidence>
<sequence>MATTTDPIPLVAVQTVLPIADVPIGTSLVVFMQTLGAAVFISVAQSVFQNRLITDLGGVAKQPAAGGGDFDLAALLQADTADIQSKVPSGFLRPVLEAFNNAITRVYIVSICMSSLTLVSSLAMEWKSVHKGAKAKSAAPTGDY</sequence>
<comment type="caution">
    <text evidence="6">The sequence shown here is derived from an EMBL/GenBank/DDBJ whole genome shotgun (WGS) entry which is preliminary data.</text>
</comment>
<evidence type="ECO:0000256" key="5">
    <source>
        <dbReference type="SAM" id="Phobius"/>
    </source>
</evidence>
<dbReference type="GO" id="GO:0022857">
    <property type="term" value="F:transmembrane transporter activity"/>
    <property type="evidence" value="ECO:0007669"/>
    <property type="project" value="TreeGrafter"/>
</dbReference>
<evidence type="ECO:0000313" key="7">
    <source>
        <dbReference type="Proteomes" id="UP001172102"/>
    </source>
</evidence>
<protein>
    <submittedName>
        <fullName evidence="6">Uncharacterized protein</fullName>
    </submittedName>
</protein>
<evidence type="ECO:0000256" key="4">
    <source>
        <dbReference type="ARBA" id="ARBA00023136"/>
    </source>
</evidence>
<proteinExistence type="predicted"/>
<keyword evidence="3 5" id="KW-1133">Transmembrane helix</keyword>